<comment type="caution">
    <text evidence="4">The sequence shown here is derived from an EMBL/GenBank/DDBJ whole genome shotgun (WGS) entry which is preliminary data.</text>
</comment>
<comment type="similarity">
    <text evidence="1">Belongs to the short-chain dehydrogenases/reductases (SDR) family.</text>
</comment>
<keyword evidence="2" id="KW-0521">NADP</keyword>
<sequence>MDALTELFSLRGKTALITGATRGIGQSMAVALAEAGADIILVQRDEKNKQTYEKIASLGRRVTIYTAELGDSKAVEGIVPNLVKQGHSMDILVNCAGIQRRHPSEKFPMEDWNEVIQVNLSTVFTLCRDFGAHLLTKPDSRDRGAIINIGSLLSFQGGITVPAYAASKGGVAQMTKTFSNEWSSKGIRVNAIAPGYIGTDMNEALIANEARARQILERIPSGRWGSPDDFKGPIIWLASGKASGYVTGEIVTVDGGWMGR</sequence>
<keyword evidence="3" id="KW-0560">Oxidoreductase</keyword>
<evidence type="ECO:0000313" key="5">
    <source>
        <dbReference type="Proteomes" id="UP000053317"/>
    </source>
</evidence>
<dbReference type="FunFam" id="3.40.50.720:FF:000398">
    <property type="entry name" value="Probable 2-deoxy-D-gluconate 3-dehydrogenase"/>
    <property type="match status" value="1"/>
</dbReference>
<dbReference type="InterPro" id="IPR002347">
    <property type="entry name" value="SDR_fam"/>
</dbReference>
<dbReference type="OrthoDB" id="294295at2759"/>
<dbReference type="InterPro" id="IPR036291">
    <property type="entry name" value="NAD(P)-bd_dom_sf"/>
</dbReference>
<evidence type="ECO:0000256" key="3">
    <source>
        <dbReference type="ARBA" id="ARBA00023002"/>
    </source>
</evidence>
<keyword evidence="5" id="KW-1185">Reference proteome</keyword>
<gene>
    <name evidence="4" type="ORF">UCRPC4_g06050</name>
</gene>
<dbReference type="InterPro" id="IPR020904">
    <property type="entry name" value="Sc_DH/Rdtase_CS"/>
</dbReference>
<evidence type="ECO:0000256" key="1">
    <source>
        <dbReference type="ARBA" id="ARBA00006484"/>
    </source>
</evidence>
<name>A0A0G2DYK4_PHACM</name>
<dbReference type="Proteomes" id="UP000053317">
    <property type="component" value="Unassembled WGS sequence"/>
</dbReference>
<reference evidence="4 5" key="1">
    <citation type="submission" date="2015-05" db="EMBL/GenBank/DDBJ databases">
        <title>Distinctive expansion of gene families associated with plant cell wall degradation and secondary metabolism in the genomes of grapevine trunk pathogens.</title>
        <authorList>
            <person name="Lawrence D.P."/>
            <person name="Travadon R."/>
            <person name="Rolshausen P.E."/>
            <person name="Baumgartner K."/>
        </authorList>
    </citation>
    <scope>NUCLEOTIDE SEQUENCE [LARGE SCALE GENOMIC DNA]</scope>
    <source>
        <strain evidence="4">UCRPC4</strain>
    </source>
</reference>
<accession>A0A0G2DYK4</accession>
<evidence type="ECO:0000313" key="4">
    <source>
        <dbReference type="EMBL" id="KKY15942.1"/>
    </source>
</evidence>
<dbReference type="GO" id="GO:0016616">
    <property type="term" value="F:oxidoreductase activity, acting on the CH-OH group of donors, NAD or NADP as acceptor"/>
    <property type="evidence" value="ECO:0007669"/>
    <property type="project" value="TreeGrafter"/>
</dbReference>
<dbReference type="PANTHER" id="PTHR42760">
    <property type="entry name" value="SHORT-CHAIN DEHYDROGENASES/REDUCTASES FAMILY MEMBER"/>
    <property type="match status" value="1"/>
</dbReference>
<proteinExistence type="inferred from homology"/>
<protein>
    <submittedName>
        <fullName evidence="4">Putative 2-deoxy-d-gluconate 3-dehydrogenase</fullName>
    </submittedName>
</protein>
<dbReference type="AlphaFoldDB" id="A0A0G2DYK4"/>
<dbReference type="PROSITE" id="PS00061">
    <property type="entry name" value="ADH_SHORT"/>
    <property type="match status" value="1"/>
</dbReference>
<dbReference type="PANTHER" id="PTHR42760:SF5">
    <property type="entry name" value="2-DEHYDRO-3-DEOXY-D-GLUCONATE 5-DEHYDROGENASE"/>
    <property type="match status" value="1"/>
</dbReference>
<dbReference type="SUPFAM" id="SSF51735">
    <property type="entry name" value="NAD(P)-binding Rossmann-fold domains"/>
    <property type="match status" value="1"/>
</dbReference>
<reference evidence="4 5" key="2">
    <citation type="submission" date="2015-05" db="EMBL/GenBank/DDBJ databases">
        <authorList>
            <person name="Morales-Cruz A."/>
            <person name="Amrine K.C."/>
            <person name="Cantu D."/>
        </authorList>
    </citation>
    <scope>NUCLEOTIDE SEQUENCE [LARGE SCALE GENOMIC DNA]</scope>
    <source>
        <strain evidence="4">UCRPC4</strain>
    </source>
</reference>
<dbReference type="PRINTS" id="PR00081">
    <property type="entry name" value="GDHRDH"/>
</dbReference>
<organism evidence="4 5">
    <name type="scientific">Phaeomoniella chlamydospora</name>
    <name type="common">Phaeoacremonium chlamydosporum</name>
    <dbReference type="NCBI Taxonomy" id="158046"/>
    <lineage>
        <taxon>Eukaryota</taxon>
        <taxon>Fungi</taxon>
        <taxon>Dikarya</taxon>
        <taxon>Ascomycota</taxon>
        <taxon>Pezizomycotina</taxon>
        <taxon>Eurotiomycetes</taxon>
        <taxon>Chaetothyriomycetidae</taxon>
        <taxon>Phaeomoniellales</taxon>
        <taxon>Phaeomoniellaceae</taxon>
        <taxon>Phaeomoniella</taxon>
    </lineage>
</organism>
<dbReference type="Pfam" id="PF13561">
    <property type="entry name" value="adh_short_C2"/>
    <property type="match status" value="1"/>
</dbReference>
<dbReference type="EMBL" id="LCWF01000170">
    <property type="protein sequence ID" value="KKY15942.1"/>
    <property type="molecule type" value="Genomic_DNA"/>
</dbReference>
<dbReference type="Gene3D" id="3.40.50.720">
    <property type="entry name" value="NAD(P)-binding Rossmann-like Domain"/>
    <property type="match status" value="1"/>
</dbReference>
<dbReference type="PRINTS" id="PR00080">
    <property type="entry name" value="SDRFAMILY"/>
</dbReference>
<evidence type="ECO:0000256" key="2">
    <source>
        <dbReference type="ARBA" id="ARBA00022857"/>
    </source>
</evidence>